<evidence type="ECO:0000313" key="3">
    <source>
        <dbReference type="Proteomes" id="UP001623041"/>
    </source>
</evidence>
<name>A0ABW8RBU6_9BACI</name>
<protein>
    <submittedName>
        <fullName evidence="2">DinB family protein</fullName>
    </submittedName>
</protein>
<feature type="domain" description="DinB-like" evidence="1">
    <location>
        <begin position="18"/>
        <end position="148"/>
    </location>
</feature>
<dbReference type="EMBL" id="JBJHQH010000003">
    <property type="protein sequence ID" value="MFK9090925.1"/>
    <property type="molecule type" value="Genomic_DNA"/>
</dbReference>
<dbReference type="InterPro" id="IPR024775">
    <property type="entry name" value="DinB-like"/>
</dbReference>
<keyword evidence="3" id="KW-1185">Reference proteome</keyword>
<evidence type="ECO:0000313" key="2">
    <source>
        <dbReference type="EMBL" id="MFK9090925.1"/>
    </source>
</evidence>
<accession>A0ABW8RBU6</accession>
<evidence type="ECO:0000259" key="1">
    <source>
        <dbReference type="Pfam" id="PF12867"/>
    </source>
</evidence>
<dbReference type="Pfam" id="PF12867">
    <property type="entry name" value="DinB_2"/>
    <property type="match status" value="1"/>
</dbReference>
<dbReference type="InterPro" id="IPR034660">
    <property type="entry name" value="DinB/YfiT-like"/>
</dbReference>
<gene>
    <name evidence="2" type="ORF">ACJEBI_05450</name>
</gene>
<sequence length="157" mass="18239">MNKRQIIEEKLSLITWSESLKGLADDVWFGPFKEGSWGIADVISHFISWDQFLLDYRLPFIMRSEEIPSVKVDVENINTKASLYARSGISKDNLINEFLSKREEVVSQIENIPAERFHEPIIIGKSRLIVSSYFSDLIEHDRTHKNQINAFLKDQNL</sequence>
<dbReference type="Proteomes" id="UP001623041">
    <property type="component" value="Unassembled WGS sequence"/>
</dbReference>
<proteinExistence type="predicted"/>
<organism evidence="2 3">
    <name type="scientific">Bacillus salipaludis</name>
    <dbReference type="NCBI Taxonomy" id="2547811"/>
    <lineage>
        <taxon>Bacteria</taxon>
        <taxon>Bacillati</taxon>
        <taxon>Bacillota</taxon>
        <taxon>Bacilli</taxon>
        <taxon>Bacillales</taxon>
        <taxon>Bacillaceae</taxon>
        <taxon>Bacillus</taxon>
    </lineage>
</organism>
<reference evidence="2 3" key="1">
    <citation type="submission" date="2024-11" db="EMBL/GenBank/DDBJ databases">
        <authorList>
            <person name="Lucas J.A."/>
        </authorList>
    </citation>
    <scope>NUCLEOTIDE SEQUENCE [LARGE SCALE GENOMIC DNA]</scope>
    <source>
        <strain evidence="2 3">Z 5.4</strain>
    </source>
</reference>
<dbReference type="SUPFAM" id="SSF109854">
    <property type="entry name" value="DinB/YfiT-like putative metalloenzymes"/>
    <property type="match status" value="1"/>
</dbReference>
<dbReference type="RefSeq" id="WP_406579610.1">
    <property type="nucleotide sequence ID" value="NZ_JBJHQH010000003.1"/>
</dbReference>
<dbReference type="Gene3D" id="1.20.120.450">
    <property type="entry name" value="dinb family like domain"/>
    <property type="match status" value="1"/>
</dbReference>
<comment type="caution">
    <text evidence="2">The sequence shown here is derived from an EMBL/GenBank/DDBJ whole genome shotgun (WGS) entry which is preliminary data.</text>
</comment>